<evidence type="ECO:0000313" key="3">
    <source>
        <dbReference type="Proteomes" id="UP000321049"/>
    </source>
</evidence>
<evidence type="ECO:0000313" key="2">
    <source>
        <dbReference type="EMBL" id="GEL98140.1"/>
    </source>
</evidence>
<feature type="transmembrane region" description="Helical" evidence="1">
    <location>
        <begin position="100"/>
        <end position="119"/>
    </location>
</feature>
<feature type="transmembrane region" description="Helical" evidence="1">
    <location>
        <begin position="12"/>
        <end position="31"/>
    </location>
</feature>
<evidence type="ECO:0000256" key="1">
    <source>
        <dbReference type="SAM" id="Phobius"/>
    </source>
</evidence>
<organism evidence="2 3">
    <name type="scientific">Cellulomonas terrae</name>
    <dbReference type="NCBI Taxonomy" id="311234"/>
    <lineage>
        <taxon>Bacteria</taxon>
        <taxon>Bacillati</taxon>
        <taxon>Actinomycetota</taxon>
        <taxon>Actinomycetes</taxon>
        <taxon>Micrococcales</taxon>
        <taxon>Cellulomonadaceae</taxon>
        <taxon>Cellulomonas</taxon>
    </lineage>
</organism>
<reference evidence="2 3" key="1">
    <citation type="submission" date="2019-07" db="EMBL/GenBank/DDBJ databases">
        <title>Whole genome shotgun sequence of Cellulomonas terrae NBRC 100819.</title>
        <authorList>
            <person name="Hosoyama A."/>
            <person name="Uohara A."/>
            <person name="Ohji S."/>
            <person name="Ichikawa N."/>
        </authorList>
    </citation>
    <scope>NUCLEOTIDE SEQUENCE [LARGE SCALE GENOMIC DNA]</scope>
    <source>
        <strain evidence="2 3">NBRC 100819</strain>
    </source>
</reference>
<comment type="caution">
    <text evidence="2">The sequence shown here is derived from an EMBL/GenBank/DDBJ whole genome shotgun (WGS) entry which is preliminary data.</text>
</comment>
<keyword evidence="3" id="KW-1185">Reference proteome</keyword>
<proteinExistence type="predicted"/>
<dbReference type="EMBL" id="BJWH01000007">
    <property type="protein sequence ID" value="GEL98140.1"/>
    <property type="molecule type" value="Genomic_DNA"/>
</dbReference>
<protein>
    <submittedName>
        <fullName evidence="2">Uncharacterized protein</fullName>
    </submittedName>
</protein>
<feature type="transmembrane region" description="Helical" evidence="1">
    <location>
        <begin position="69"/>
        <end position="88"/>
    </location>
</feature>
<dbReference type="Proteomes" id="UP000321049">
    <property type="component" value="Unassembled WGS sequence"/>
</dbReference>
<name>A0A511JJE8_9CELL</name>
<feature type="transmembrane region" description="Helical" evidence="1">
    <location>
        <begin position="126"/>
        <end position="145"/>
    </location>
</feature>
<accession>A0A511JJE8</accession>
<dbReference type="AlphaFoldDB" id="A0A511JJE8"/>
<keyword evidence="1" id="KW-1133">Transmembrane helix</keyword>
<keyword evidence="1" id="KW-0472">Membrane</keyword>
<sequence length="329" mass="34069">MPTVSIVRNLGVIAATAAIMVVTDYVVLHLLLLTMFWGPVILIGIPIALVALPIAIIGVSKHLTGGSHTMGAITVSIVLAVAGVYGYQSGALSLFGDINPTAHLLLCVLSAVTLGLFLGPWPLRGAGVAAAATLVALVLVLPTSGERAAVEHARAEAETQRQNAEARQQVTEHFLDQRAFPVLAESPGWRNPKIRATGWDAMTWMVNDVGAVATALVLAPVEESEDTTLCAYIGRPGDGAPADWCIRTGAVWTRADGTGVAYIDGGRAVAIKAADEFTVAQAGGSSSATAADIAALATSVRAMTDAEVETYILPVYDGVNTPVIDAPDL</sequence>
<keyword evidence="1" id="KW-0812">Transmembrane</keyword>
<gene>
    <name evidence="2" type="ORF">CTE05_16870</name>
</gene>
<feature type="transmembrane region" description="Helical" evidence="1">
    <location>
        <begin position="37"/>
        <end position="57"/>
    </location>
</feature>